<dbReference type="Pfam" id="PF07707">
    <property type="entry name" value="BACK"/>
    <property type="match status" value="2"/>
</dbReference>
<dbReference type="AlphaFoldDB" id="A0A315V368"/>
<dbReference type="SMART" id="SM00225">
    <property type="entry name" value="BTB"/>
    <property type="match status" value="2"/>
</dbReference>
<evidence type="ECO:0000256" key="1">
    <source>
        <dbReference type="ARBA" id="ARBA00004498"/>
    </source>
</evidence>
<keyword evidence="3" id="KW-0272">Extracellular matrix</keyword>
<dbReference type="Gene3D" id="3.30.710.10">
    <property type="entry name" value="Potassium Channel Kv1.1, Chain A"/>
    <property type="match status" value="2"/>
</dbReference>
<dbReference type="Pfam" id="PF00530">
    <property type="entry name" value="SRCR"/>
    <property type="match status" value="2"/>
</dbReference>
<feature type="domain" description="SRCR" evidence="11">
    <location>
        <begin position="40"/>
        <end position="140"/>
    </location>
</feature>
<dbReference type="Proteomes" id="UP000250572">
    <property type="component" value="Unassembled WGS sequence"/>
</dbReference>
<dbReference type="InterPro" id="IPR011705">
    <property type="entry name" value="BACK"/>
</dbReference>
<keyword evidence="7" id="KW-0325">Glycoprotein</keyword>
<evidence type="ECO:0000259" key="10">
    <source>
        <dbReference type="PROSITE" id="PS50097"/>
    </source>
</evidence>
<evidence type="ECO:0000256" key="2">
    <source>
        <dbReference type="ARBA" id="ARBA00022525"/>
    </source>
</evidence>
<proteinExistence type="predicted"/>
<dbReference type="InterPro" id="IPR036772">
    <property type="entry name" value="SRCR-like_dom_sf"/>
</dbReference>
<evidence type="ECO:0000256" key="8">
    <source>
        <dbReference type="PROSITE-ProRule" id="PRU00196"/>
    </source>
</evidence>
<dbReference type="SUPFAM" id="SSF56487">
    <property type="entry name" value="SRCR-like"/>
    <property type="match status" value="2"/>
</dbReference>
<dbReference type="FunFam" id="3.10.250.10:FF:000001">
    <property type="entry name" value="Lysyl oxidase 4 isoform X1"/>
    <property type="match status" value="2"/>
</dbReference>
<feature type="domain" description="SRCR" evidence="11">
    <location>
        <begin position="623"/>
        <end position="723"/>
    </location>
</feature>
<feature type="region of interest" description="Disordered" evidence="9">
    <location>
        <begin position="1041"/>
        <end position="1063"/>
    </location>
</feature>
<protein>
    <recommendedName>
        <fullName evidence="14">SRCR domain-containing protein</fullName>
    </recommendedName>
</protein>
<sequence>MDVFPQNLLVAFILSLLYVSGRTYRLDFLKGNSEPKEGNVRLFGSESPSEGRVEIYHDGKWGTVCDDNWDMAEAQVVCRQLNFPGAKSVVIGKDYGKASGPIWLDEIACTGKEKQLVSCQFSGWGKTDCTHKEDVGVICESRNDVTLSDSTHSLDHSIGLSGDLGEIFDSGTACDFLITFQTPSGNKNDVGTEEMIETTICAHKVILMLYPYFSALAGANNITVTVSKPCQSYLTSFFRYLYTRKTDITYSSAMCLHQLASAFGINQLKEDIGRLFSNILPDDTSFQSQVSLYKYALESKDLVLEENCVQYMAWNFQNLTSSPVWPELPVELLRSLLTRSDLVVADEYFLLQTLEGWISNNGGSLSSENQTDLLRLVRFPMISAEKLYGLETESLLFSAHRDLYRDSVLKAYQFNVLLYSNLTQLKLAKENNDYMPRIYTGETWSIAINPSAKSSSSQSQNHYGNYGYQDSYGRYGRYNGYRPYPTASPNKQLSTPLHNSLLFKNNMITWEVNVFKTQNECSRQGLRCESFPAARLAFQNYYQSKGDVLFRNRLLLTCQSKFVCQIQGFKGNMAYVNTNDSQVLAYPCPDDKYTYTFVVRPEYENVCSTITVKSSRVPKEGDVRLSDSSIPSEGRVEIYHHMQWGSVCDDNWDLSDAQVVCRQLNFQGAKAAVTWGHLGQAYGRIWLDNVNCRGQEHQLVSCRSSNWGVHDCEHEEDAGVICDTQNYDSTQRTQSNSIHSLDHSTSLSDNLGKLFDSGTACDFLITFQTSTGTKQEDSAREETTTTICAHKAILMLYPYFNASVGENNITVTVNTTCQSFSTSIIRYLYTHQINVTNSSAMCLHQLASEFGLRKLLEDVGQVISKSLPNDASFYSQVSLYKYAVETKDLILRDSCIQYLAWNFQNLTRSSVWANLPLELLRVLLTRSDLVVPDEYFVLQILEGWITNNSSSLSSENQVDLLRLVRFPMIPSEKLYELETKSLLFSAHRDLYRDSVFKSYQFNFLLYSSLIESELDKENDNYRPRIYTGNTWSIAIDSSKSSPSQRLHHRYGSGSHLYSQTPPSSSQKLLHTSLHSIVVCEDNKVTWAANIFKTSNECSREGVHCNSVPAARLTQQNNNLRRNIRFENRLLLTCQNRYICQIQAFHSDMAHIDQALVYPCPDDNYIYTFVVRPEFV</sequence>
<keyword evidence="5" id="KW-0130">Cell adhesion</keyword>
<evidence type="ECO:0000256" key="5">
    <source>
        <dbReference type="ARBA" id="ARBA00022889"/>
    </source>
</evidence>
<dbReference type="GO" id="GO:0016020">
    <property type="term" value="C:membrane"/>
    <property type="evidence" value="ECO:0007669"/>
    <property type="project" value="InterPro"/>
</dbReference>
<evidence type="ECO:0008006" key="14">
    <source>
        <dbReference type="Google" id="ProtNLM"/>
    </source>
</evidence>
<evidence type="ECO:0000313" key="13">
    <source>
        <dbReference type="Proteomes" id="UP000250572"/>
    </source>
</evidence>
<dbReference type="Gene3D" id="3.10.250.10">
    <property type="entry name" value="SRCR-like domain"/>
    <property type="match status" value="2"/>
</dbReference>
<dbReference type="InterPro" id="IPR001190">
    <property type="entry name" value="SRCR"/>
</dbReference>
<dbReference type="PANTHER" id="PTHR24410">
    <property type="entry name" value="HL07962P-RELATED"/>
    <property type="match status" value="1"/>
</dbReference>
<evidence type="ECO:0000259" key="11">
    <source>
        <dbReference type="PROSITE" id="PS50287"/>
    </source>
</evidence>
<dbReference type="SMART" id="SM00202">
    <property type="entry name" value="SR"/>
    <property type="match status" value="2"/>
</dbReference>
<dbReference type="EMBL" id="NHOQ01002357">
    <property type="protein sequence ID" value="PWA17755.1"/>
    <property type="molecule type" value="Genomic_DNA"/>
</dbReference>
<feature type="disulfide bond" evidence="8">
    <location>
        <begin position="78"/>
        <end position="139"/>
    </location>
</feature>
<dbReference type="STRING" id="33528.ENSGAFP00000010224"/>
<dbReference type="PROSITE" id="PS50287">
    <property type="entry name" value="SRCR_2"/>
    <property type="match status" value="2"/>
</dbReference>
<keyword evidence="4" id="KW-0732">Signal</keyword>
<gene>
    <name evidence="12" type="ORF">CCH79_00008383</name>
</gene>
<dbReference type="PROSITE" id="PS50097">
    <property type="entry name" value="BTB"/>
    <property type="match status" value="1"/>
</dbReference>
<keyword evidence="13" id="KW-1185">Reference proteome</keyword>
<dbReference type="SMART" id="SM00875">
    <property type="entry name" value="BACK"/>
    <property type="match status" value="2"/>
</dbReference>
<feature type="disulfide bond" evidence="8">
    <location>
        <begin position="65"/>
        <end position="129"/>
    </location>
</feature>
<evidence type="ECO:0000256" key="4">
    <source>
        <dbReference type="ARBA" id="ARBA00022729"/>
    </source>
</evidence>
<feature type="disulfide bond" evidence="8">
    <location>
        <begin position="661"/>
        <end position="722"/>
    </location>
</feature>
<feature type="domain" description="BTB" evidence="10">
    <location>
        <begin position="761"/>
        <end position="837"/>
    </location>
</feature>
<evidence type="ECO:0000256" key="6">
    <source>
        <dbReference type="ARBA" id="ARBA00023157"/>
    </source>
</evidence>
<comment type="caution">
    <text evidence="12">The sequence shown here is derived from an EMBL/GenBank/DDBJ whole genome shotgun (WGS) entry which is preliminary data.</text>
</comment>
<organism evidence="12 13">
    <name type="scientific">Gambusia affinis</name>
    <name type="common">Western mosquitofish</name>
    <name type="synonym">Heterandria affinis</name>
    <dbReference type="NCBI Taxonomy" id="33528"/>
    <lineage>
        <taxon>Eukaryota</taxon>
        <taxon>Metazoa</taxon>
        <taxon>Chordata</taxon>
        <taxon>Craniata</taxon>
        <taxon>Vertebrata</taxon>
        <taxon>Euteleostomi</taxon>
        <taxon>Actinopterygii</taxon>
        <taxon>Neopterygii</taxon>
        <taxon>Teleostei</taxon>
        <taxon>Neoteleostei</taxon>
        <taxon>Acanthomorphata</taxon>
        <taxon>Ovalentaria</taxon>
        <taxon>Atherinomorphae</taxon>
        <taxon>Cyprinodontiformes</taxon>
        <taxon>Poeciliidae</taxon>
        <taxon>Poeciliinae</taxon>
        <taxon>Gambusia</taxon>
    </lineage>
</organism>
<keyword evidence="2" id="KW-0964">Secreted</keyword>
<feature type="disulfide bond" evidence="8">
    <location>
        <begin position="109"/>
        <end position="119"/>
    </location>
</feature>
<evidence type="ECO:0000256" key="3">
    <source>
        <dbReference type="ARBA" id="ARBA00022530"/>
    </source>
</evidence>
<dbReference type="GO" id="GO:0007155">
    <property type="term" value="P:cell adhesion"/>
    <property type="evidence" value="ECO:0007669"/>
    <property type="project" value="UniProtKB-KW"/>
</dbReference>
<keyword evidence="6 8" id="KW-1015">Disulfide bond</keyword>
<feature type="disulfide bond" evidence="8">
    <location>
        <begin position="692"/>
        <end position="702"/>
    </location>
</feature>
<dbReference type="InterPro" id="IPR051481">
    <property type="entry name" value="BTB-POZ/Galectin-3-binding"/>
</dbReference>
<dbReference type="SUPFAM" id="SSF54695">
    <property type="entry name" value="POZ domain"/>
    <property type="match status" value="2"/>
</dbReference>
<name>A0A315V368_GAMAF</name>
<dbReference type="PANTHER" id="PTHR24410:SF16">
    <property type="entry name" value="GALECTIN-3-BINDING PROTEIN"/>
    <property type="match status" value="1"/>
</dbReference>
<dbReference type="InterPro" id="IPR011333">
    <property type="entry name" value="SKP1/BTB/POZ_sf"/>
</dbReference>
<comment type="subcellular location">
    <subcellularLocation>
        <location evidence="1">Secreted</location>
        <location evidence="1">Extracellular space</location>
        <location evidence="1">Extracellular matrix</location>
    </subcellularLocation>
</comment>
<dbReference type="Gene3D" id="1.25.40.420">
    <property type="match status" value="2"/>
</dbReference>
<dbReference type="InterPro" id="IPR000210">
    <property type="entry name" value="BTB/POZ_dom"/>
</dbReference>
<evidence type="ECO:0000256" key="7">
    <source>
        <dbReference type="ARBA" id="ARBA00023180"/>
    </source>
</evidence>
<feature type="disulfide bond" evidence="8">
    <location>
        <begin position="648"/>
        <end position="712"/>
    </location>
</feature>
<accession>A0A315V368</accession>
<dbReference type="PRINTS" id="PR00258">
    <property type="entry name" value="SPERACTRCPTR"/>
</dbReference>
<evidence type="ECO:0000256" key="9">
    <source>
        <dbReference type="SAM" id="MobiDB-lite"/>
    </source>
</evidence>
<evidence type="ECO:0000313" key="12">
    <source>
        <dbReference type="EMBL" id="PWA17755.1"/>
    </source>
</evidence>
<reference evidence="12 13" key="1">
    <citation type="journal article" date="2018" name="G3 (Bethesda)">
        <title>A High-Quality Reference Genome for the Invasive Mosquitofish Gambusia affinis Using a Chicago Library.</title>
        <authorList>
            <person name="Hoffberg S.L."/>
            <person name="Troendle N.J."/>
            <person name="Glenn T.C."/>
            <person name="Mahmud O."/>
            <person name="Louha S."/>
            <person name="Chalopin D."/>
            <person name="Bennetzen J.L."/>
            <person name="Mauricio R."/>
        </authorList>
    </citation>
    <scope>NUCLEOTIDE SEQUENCE [LARGE SCALE GENOMIC DNA]</scope>
    <source>
        <strain evidence="12">NE01/NJP1002.9</strain>
        <tissue evidence="12">Muscle</tissue>
    </source>
</reference>